<gene>
    <name evidence="1" type="ORF">VNO77_04523</name>
</gene>
<comment type="caution">
    <text evidence="1">The sequence shown here is derived from an EMBL/GenBank/DDBJ whole genome shotgun (WGS) entry which is preliminary data.</text>
</comment>
<keyword evidence="2" id="KW-1185">Reference proteome</keyword>
<organism evidence="1 2">
    <name type="scientific">Canavalia gladiata</name>
    <name type="common">Sword bean</name>
    <name type="synonym">Dolichos gladiatus</name>
    <dbReference type="NCBI Taxonomy" id="3824"/>
    <lineage>
        <taxon>Eukaryota</taxon>
        <taxon>Viridiplantae</taxon>
        <taxon>Streptophyta</taxon>
        <taxon>Embryophyta</taxon>
        <taxon>Tracheophyta</taxon>
        <taxon>Spermatophyta</taxon>
        <taxon>Magnoliopsida</taxon>
        <taxon>eudicotyledons</taxon>
        <taxon>Gunneridae</taxon>
        <taxon>Pentapetalae</taxon>
        <taxon>rosids</taxon>
        <taxon>fabids</taxon>
        <taxon>Fabales</taxon>
        <taxon>Fabaceae</taxon>
        <taxon>Papilionoideae</taxon>
        <taxon>50 kb inversion clade</taxon>
        <taxon>NPAAA clade</taxon>
        <taxon>indigoferoid/millettioid clade</taxon>
        <taxon>Phaseoleae</taxon>
        <taxon>Canavalia</taxon>
    </lineage>
</organism>
<accession>A0AAN9MXB6</accession>
<reference evidence="1 2" key="1">
    <citation type="submission" date="2024-01" db="EMBL/GenBank/DDBJ databases">
        <title>The genomes of 5 underutilized Papilionoideae crops provide insights into root nodulation and disease resistanc.</title>
        <authorList>
            <person name="Jiang F."/>
        </authorList>
    </citation>
    <scope>NUCLEOTIDE SEQUENCE [LARGE SCALE GENOMIC DNA]</scope>
    <source>
        <strain evidence="1">LVBAO_FW01</strain>
        <tissue evidence="1">Leaves</tissue>
    </source>
</reference>
<dbReference type="AlphaFoldDB" id="A0AAN9MXB6"/>
<proteinExistence type="predicted"/>
<sequence length="88" mass="9812">MCADMNEEAEAEEHDNGEVLMWEKELISPFASRKYASAIPADFVGDVMIHGQRHITLTHCGGMIATCRILFKSREGTLVRDGSIFVNL</sequence>
<dbReference type="EMBL" id="JAYMYQ010000001">
    <property type="protein sequence ID" value="KAK7362412.1"/>
    <property type="molecule type" value="Genomic_DNA"/>
</dbReference>
<evidence type="ECO:0000313" key="2">
    <source>
        <dbReference type="Proteomes" id="UP001367508"/>
    </source>
</evidence>
<dbReference type="Proteomes" id="UP001367508">
    <property type="component" value="Unassembled WGS sequence"/>
</dbReference>
<name>A0AAN9MXB6_CANGL</name>
<protein>
    <submittedName>
        <fullName evidence="1">Uncharacterized protein</fullName>
    </submittedName>
</protein>
<evidence type="ECO:0000313" key="1">
    <source>
        <dbReference type="EMBL" id="KAK7362412.1"/>
    </source>
</evidence>